<dbReference type="InterPro" id="IPR014284">
    <property type="entry name" value="RNA_pol_sigma-70_dom"/>
</dbReference>
<evidence type="ECO:0000259" key="6">
    <source>
        <dbReference type="Pfam" id="PF08281"/>
    </source>
</evidence>
<evidence type="ECO:0000256" key="3">
    <source>
        <dbReference type="ARBA" id="ARBA00023082"/>
    </source>
</evidence>
<dbReference type="Pfam" id="PF04542">
    <property type="entry name" value="Sigma70_r2"/>
    <property type="match status" value="1"/>
</dbReference>
<dbReference type="RefSeq" id="WP_133256309.1">
    <property type="nucleotide sequence ID" value="NZ_FUZZ01000001.1"/>
</dbReference>
<comment type="similarity">
    <text evidence="1">Belongs to the sigma-70 factor family. ECF subfamily.</text>
</comment>
<dbReference type="GO" id="GO:0006352">
    <property type="term" value="P:DNA-templated transcription initiation"/>
    <property type="evidence" value="ECO:0007669"/>
    <property type="project" value="InterPro"/>
</dbReference>
<dbReference type="Gene3D" id="1.10.1740.10">
    <property type="match status" value="1"/>
</dbReference>
<dbReference type="AlphaFoldDB" id="A0A1T5NF58"/>
<dbReference type="GO" id="GO:0016987">
    <property type="term" value="F:sigma factor activity"/>
    <property type="evidence" value="ECO:0007669"/>
    <property type="project" value="UniProtKB-KW"/>
</dbReference>
<accession>A0A1T5NF58</accession>
<name>A0A1T5NF58_9BACT</name>
<evidence type="ECO:0000313" key="8">
    <source>
        <dbReference type="Proteomes" id="UP000190166"/>
    </source>
</evidence>
<dbReference type="Pfam" id="PF08281">
    <property type="entry name" value="Sigma70_r4_2"/>
    <property type="match status" value="1"/>
</dbReference>
<dbReference type="InterPro" id="IPR036388">
    <property type="entry name" value="WH-like_DNA-bd_sf"/>
</dbReference>
<dbReference type="STRING" id="393003.SAMN05660461_1363"/>
<dbReference type="InterPro" id="IPR013249">
    <property type="entry name" value="RNA_pol_sigma70_r4_t2"/>
</dbReference>
<keyword evidence="3" id="KW-0731">Sigma factor</keyword>
<dbReference type="InterPro" id="IPR007627">
    <property type="entry name" value="RNA_pol_sigma70_r2"/>
</dbReference>
<organism evidence="7 8">
    <name type="scientific">Chitinophaga ginsengisegetis</name>
    <dbReference type="NCBI Taxonomy" id="393003"/>
    <lineage>
        <taxon>Bacteria</taxon>
        <taxon>Pseudomonadati</taxon>
        <taxon>Bacteroidota</taxon>
        <taxon>Chitinophagia</taxon>
        <taxon>Chitinophagales</taxon>
        <taxon>Chitinophagaceae</taxon>
        <taxon>Chitinophaga</taxon>
    </lineage>
</organism>
<dbReference type="InterPro" id="IPR014327">
    <property type="entry name" value="RNA_pol_sigma70_bacteroid"/>
</dbReference>
<keyword evidence="8" id="KW-1185">Reference proteome</keyword>
<dbReference type="SUPFAM" id="SSF88659">
    <property type="entry name" value="Sigma3 and sigma4 domains of RNA polymerase sigma factors"/>
    <property type="match status" value="1"/>
</dbReference>
<evidence type="ECO:0000259" key="5">
    <source>
        <dbReference type="Pfam" id="PF04542"/>
    </source>
</evidence>
<dbReference type="Proteomes" id="UP000190166">
    <property type="component" value="Unassembled WGS sequence"/>
</dbReference>
<dbReference type="PANTHER" id="PTHR43133">
    <property type="entry name" value="RNA POLYMERASE ECF-TYPE SIGMA FACTO"/>
    <property type="match status" value="1"/>
</dbReference>
<feature type="domain" description="RNA polymerase sigma factor 70 region 4 type 2" evidence="6">
    <location>
        <begin position="143"/>
        <end position="190"/>
    </location>
</feature>
<sequence>MFITSEQAKILNIIKKYNQSDESHILALLKEGDMGAYEAIYNEYWPRLYGYVYNRLKSKEVAEEIIQEVFFSLWKKHEQLQLTHSLSAYLFTAVKYQLLNYLKSDRIRKTYIHQFAQLPEQPSDNSNEENMAATDLKNTMEKEVSRLPEKCQQVFRMSRHEHLSVTDIANTLNISHKTVENHLTKALRQLRMVLGHHLCLIILLDAALNF</sequence>
<dbReference type="InterPro" id="IPR039425">
    <property type="entry name" value="RNA_pol_sigma-70-like"/>
</dbReference>
<keyword evidence="2" id="KW-0805">Transcription regulation</keyword>
<evidence type="ECO:0000313" key="7">
    <source>
        <dbReference type="EMBL" id="SKC99086.1"/>
    </source>
</evidence>
<dbReference type="InterPro" id="IPR013325">
    <property type="entry name" value="RNA_pol_sigma_r2"/>
</dbReference>
<dbReference type="EMBL" id="FUZZ01000001">
    <property type="protein sequence ID" value="SKC99086.1"/>
    <property type="molecule type" value="Genomic_DNA"/>
</dbReference>
<evidence type="ECO:0000256" key="1">
    <source>
        <dbReference type="ARBA" id="ARBA00010641"/>
    </source>
</evidence>
<dbReference type="GO" id="GO:0003677">
    <property type="term" value="F:DNA binding"/>
    <property type="evidence" value="ECO:0007669"/>
    <property type="project" value="InterPro"/>
</dbReference>
<dbReference type="SUPFAM" id="SSF88946">
    <property type="entry name" value="Sigma2 domain of RNA polymerase sigma factors"/>
    <property type="match status" value="1"/>
</dbReference>
<evidence type="ECO:0000256" key="2">
    <source>
        <dbReference type="ARBA" id="ARBA00023015"/>
    </source>
</evidence>
<gene>
    <name evidence="7" type="ORF">SAMN05660461_1363</name>
</gene>
<dbReference type="NCBIfam" id="TIGR02985">
    <property type="entry name" value="Sig70_bacteroi1"/>
    <property type="match status" value="1"/>
</dbReference>
<dbReference type="Gene3D" id="1.10.10.10">
    <property type="entry name" value="Winged helix-like DNA-binding domain superfamily/Winged helix DNA-binding domain"/>
    <property type="match status" value="1"/>
</dbReference>
<protein>
    <submittedName>
        <fullName evidence="7">RNA polymerase sigma-70 factor, ECF subfamily</fullName>
    </submittedName>
</protein>
<reference evidence="7 8" key="1">
    <citation type="submission" date="2017-02" db="EMBL/GenBank/DDBJ databases">
        <authorList>
            <person name="Peterson S.W."/>
        </authorList>
    </citation>
    <scope>NUCLEOTIDE SEQUENCE [LARGE SCALE GENOMIC DNA]</scope>
    <source>
        <strain evidence="7 8">DSM 18108</strain>
    </source>
</reference>
<keyword evidence="4" id="KW-0804">Transcription</keyword>
<dbReference type="PANTHER" id="PTHR43133:SF46">
    <property type="entry name" value="RNA POLYMERASE SIGMA-70 FACTOR ECF SUBFAMILY"/>
    <property type="match status" value="1"/>
</dbReference>
<dbReference type="NCBIfam" id="TIGR02937">
    <property type="entry name" value="sigma70-ECF"/>
    <property type="match status" value="1"/>
</dbReference>
<evidence type="ECO:0000256" key="4">
    <source>
        <dbReference type="ARBA" id="ARBA00023163"/>
    </source>
</evidence>
<feature type="domain" description="RNA polymerase sigma-70 region 2" evidence="5">
    <location>
        <begin position="40"/>
        <end position="105"/>
    </location>
</feature>
<proteinExistence type="inferred from homology"/>
<dbReference type="InterPro" id="IPR013324">
    <property type="entry name" value="RNA_pol_sigma_r3/r4-like"/>
</dbReference>